<evidence type="ECO:0000256" key="10">
    <source>
        <dbReference type="RuleBase" id="RU361207"/>
    </source>
</evidence>
<evidence type="ECO:0000313" key="12">
    <source>
        <dbReference type="EMBL" id="SCM82144.1"/>
    </source>
</evidence>
<dbReference type="Pfam" id="PF02446">
    <property type="entry name" value="Glyco_hydro_77"/>
    <property type="match status" value="1"/>
</dbReference>
<evidence type="ECO:0000256" key="5">
    <source>
        <dbReference type="ARBA" id="ARBA00022676"/>
    </source>
</evidence>
<gene>
    <name evidence="12" type="primary">malQ</name>
    <name evidence="12" type="ORF">KL86SPO_40629</name>
</gene>
<evidence type="ECO:0000256" key="4">
    <source>
        <dbReference type="ARBA" id="ARBA00020295"/>
    </source>
</evidence>
<accession>A0A212LWY9</accession>
<dbReference type="NCBIfam" id="NF011083">
    <property type="entry name" value="PRK14510.1-2"/>
    <property type="match status" value="1"/>
</dbReference>
<dbReference type="CDD" id="cd11338">
    <property type="entry name" value="AmyAc_CMD"/>
    <property type="match status" value="1"/>
</dbReference>
<dbReference type="GO" id="GO:0004553">
    <property type="term" value="F:hydrolase activity, hydrolyzing O-glycosyl compounds"/>
    <property type="evidence" value="ECO:0007669"/>
    <property type="project" value="InterPro"/>
</dbReference>
<evidence type="ECO:0000256" key="6">
    <source>
        <dbReference type="ARBA" id="ARBA00022679"/>
    </source>
</evidence>
<dbReference type="InterPro" id="IPR013780">
    <property type="entry name" value="Glyco_hydro_b"/>
</dbReference>
<evidence type="ECO:0000256" key="1">
    <source>
        <dbReference type="ARBA" id="ARBA00000439"/>
    </source>
</evidence>
<dbReference type="InterPro" id="IPR045857">
    <property type="entry name" value="O16G_dom_2"/>
</dbReference>
<dbReference type="AlphaFoldDB" id="A0A212LWY9"/>
<dbReference type="InterPro" id="IPR017853">
    <property type="entry name" value="GH"/>
</dbReference>
<dbReference type="Gene3D" id="3.90.400.10">
    <property type="entry name" value="Oligo-1,6-glucosidase, Domain 2"/>
    <property type="match status" value="1"/>
</dbReference>
<evidence type="ECO:0000256" key="8">
    <source>
        <dbReference type="ARBA" id="ARBA00031423"/>
    </source>
</evidence>
<dbReference type="Gene3D" id="2.60.40.10">
    <property type="entry name" value="Immunoglobulins"/>
    <property type="match status" value="1"/>
</dbReference>
<evidence type="ECO:0000256" key="7">
    <source>
        <dbReference type="ARBA" id="ARBA00023277"/>
    </source>
</evidence>
<dbReference type="InterPro" id="IPR004185">
    <property type="entry name" value="Glyco_hydro_13_lg-like_dom"/>
</dbReference>
<dbReference type="PANTHER" id="PTHR32438">
    <property type="entry name" value="4-ALPHA-GLUCANOTRANSFERASE DPE1, CHLOROPLASTIC/AMYLOPLASTIC"/>
    <property type="match status" value="1"/>
</dbReference>
<comment type="similarity">
    <text evidence="2 10">Belongs to the disproportionating enzyme family.</text>
</comment>
<evidence type="ECO:0000256" key="9">
    <source>
        <dbReference type="ARBA" id="ARBA00031501"/>
    </source>
</evidence>
<proteinExistence type="inferred from homology"/>
<dbReference type="EMBL" id="FMJE01000004">
    <property type="protein sequence ID" value="SCM82144.1"/>
    <property type="molecule type" value="Genomic_DNA"/>
</dbReference>
<dbReference type="InterPro" id="IPR014756">
    <property type="entry name" value="Ig_E-set"/>
</dbReference>
<dbReference type="PANTHER" id="PTHR32438:SF5">
    <property type="entry name" value="4-ALPHA-GLUCANOTRANSFERASE DPE1, CHLOROPLASTIC_AMYLOPLASTIC"/>
    <property type="match status" value="1"/>
</dbReference>
<dbReference type="Gene3D" id="2.60.40.1180">
    <property type="entry name" value="Golgi alpha-mannosidase II"/>
    <property type="match status" value="1"/>
</dbReference>
<keyword evidence="5 10" id="KW-0328">Glycosyltransferase</keyword>
<dbReference type="Gene3D" id="3.20.20.80">
    <property type="entry name" value="Glycosidases"/>
    <property type="match status" value="2"/>
</dbReference>
<dbReference type="CDD" id="cd02857">
    <property type="entry name" value="E_set_CDase_PDE_N"/>
    <property type="match status" value="1"/>
</dbReference>
<dbReference type="RefSeq" id="WP_288184892.1">
    <property type="nucleotide sequence ID" value="NZ_LT608335.1"/>
</dbReference>
<dbReference type="SUPFAM" id="SSF81296">
    <property type="entry name" value="E set domains"/>
    <property type="match status" value="1"/>
</dbReference>
<keyword evidence="7 10" id="KW-0119">Carbohydrate metabolism</keyword>
<dbReference type="Pfam" id="PF00128">
    <property type="entry name" value="Alpha-amylase"/>
    <property type="match status" value="1"/>
</dbReference>
<dbReference type="EC" id="2.4.1.25" evidence="3 10"/>
<dbReference type="InterPro" id="IPR003385">
    <property type="entry name" value="Glyco_hydro_77"/>
</dbReference>
<evidence type="ECO:0000259" key="11">
    <source>
        <dbReference type="SMART" id="SM00642"/>
    </source>
</evidence>
<feature type="domain" description="Glycosyl hydrolase family 13 catalytic" evidence="11">
    <location>
        <begin position="147"/>
        <end position="556"/>
    </location>
</feature>
<dbReference type="SUPFAM" id="SSF51445">
    <property type="entry name" value="(Trans)glycosidases"/>
    <property type="match status" value="2"/>
</dbReference>
<dbReference type="NCBIfam" id="TIGR00217">
    <property type="entry name" value="malQ"/>
    <property type="match status" value="1"/>
</dbReference>
<dbReference type="GO" id="GO:0005975">
    <property type="term" value="P:carbohydrate metabolic process"/>
    <property type="evidence" value="ECO:0007669"/>
    <property type="project" value="InterPro"/>
</dbReference>
<name>A0A212LWY9_9FIRM</name>
<evidence type="ECO:0000256" key="3">
    <source>
        <dbReference type="ARBA" id="ARBA00012560"/>
    </source>
</evidence>
<organism evidence="12">
    <name type="scientific">uncultured Sporomusa sp</name>
    <dbReference type="NCBI Taxonomy" id="307249"/>
    <lineage>
        <taxon>Bacteria</taxon>
        <taxon>Bacillati</taxon>
        <taxon>Bacillota</taxon>
        <taxon>Negativicutes</taxon>
        <taxon>Selenomonadales</taxon>
        <taxon>Sporomusaceae</taxon>
        <taxon>Sporomusa</taxon>
        <taxon>environmental samples</taxon>
    </lineage>
</organism>
<protein>
    <recommendedName>
        <fullName evidence="4 10">4-alpha-glucanotransferase</fullName>
        <ecNumber evidence="3 10">2.4.1.25</ecNumber>
    </recommendedName>
    <alternativeName>
        <fullName evidence="8 10">Amylomaltase</fullName>
    </alternativeName>
    <alternativeName>
        <fullName evidence="9 10">Disproportionating enzyme</fullName>
    </alternativeName>
</protein>
<evidence type="ECO:0000256" key="2">
    <source>
        <dbReference type="ARBA" id="ARBA00005684"/>
    </source>
</evidence>
<keyword evidence="6 10" id="KW-0808">Transferase</keyword>
<dbReference type="SMART" id="SM00642">
    <property type="entry name" value="Aamy"/>
    <property type="match status" value="1"/>
</dbReference>
<dbReference type="GO" id="GO:0004134">
    <property type="term" value="F:4-alpha-glucanotransferase activity"/>
    <property type="evidence" value="ECO:0007669"/>
    <property type="project" value="UniProtKB-EC"/>
</dbReference>
<sequence length="1171" mass="132728">MNQCPIFHDSHNKDFRSPFGAAACYTEITLRLLTVNTKRQGELPAETVCLRLWQEGAGEILLDMQLVREEQGRRLYEASFTAPGNPGVIWYYFIIRRGEQTFYYGNNAAELGGVGQILSYPPPSYQISTYLPEAVTPAWFKHAVVYQIFVDRFYNGLPEGKILNPRPGSLLHADWQDTPVYTRDMETGAILAYDFFGGNLAGVMAKLPYLAELGVTAIYFNPVFASPSNHKYDTADYLTIDPMFGDNNLFAKVCAKAGEHGIAVILDGVFSHTGSDSLYFNQEGSYDTLGAYQSKASPYYSWYKFIDHPDTFESWWGIGTMPNVNEEDPSYQHFIIDGPDSVLKYWLKAGVKGWRLDVADELPESFLRKFYKTLKEQDSEAVLIGEVWEDASRKVSYGHLRQYFDGTELDSVMNYPFRKLVLDFMLGWRDAQAVHRRLFNLYENYPKENFYANMNIIGSHDVPRILTLLAEAPPEAAHSKLNAFKHRLTPAQRELGLARLKLVVLWQMTFPGTPCIYYGDEVGVEGYSDPLNRRTYPWGREDKELLAWYKKLVGLRRSHQVLRTGEWLLLCAADDVYGYVRRIRSGQDIFGDLAADNTAVIVFNRSCHKAAAISIDTAVWFAGQAYVVDALTGDTIALPDTGRLELTLPPLSGRLLLARDETPPAGPERTHGILLHPTSLPSPFGIGDLGPEACRFVDFLAAGNQQLWQFLPLNPVGFGDSPYQCLSAFAGNPLLISPERLRDADWLTEAELQHNNKFSRQDPACVDFPQVKLWKEQIFRQAFDRFRQQEPTDAYADFVAAAADWLPDYTLFMALKRHFQGLPWNQWPRAVSQRRPEVISHYRQLLAEEIEYQTFLQFVFWQQWQELKQYANSRGIRLFGDLPLFVAHDSADVWANPHLFSLDAAGNPTKVAGVPPDYFSDTGQLWGNPLYNWEQMALDDYHWWRRRLEVLLTLVDVIRIDHFRGLEAYWEIPAGEPTAVNGQWIAGPGAGFFAILEKYLGRLPLVAEDLGIITPEVNRLKHRLGYPGMKVLQFSFGDGLSAPDFPYNIGTDTIAYTGTHDNDTLLGWFGRLDSTEPELKRRVLRHLNRLGLDSDLSDAGVCRQLIRLTYLSQAKTVILPLQDVLGLGSAARMNTPGTADGNWGWRLEPGMLTPEVSSCLREWSSLTIGRQ</sequence>
<dbReference type="InterPro" id="IPR006047">
    <property type="entry name" value="GH13_cat_dom"/>
</dbReference>
<reference evidence="12" key="1">
    <citation type="submission" date="2016-08" db="EMBL/GenBank/DDBJ databases">
        <authorList>
            <person name="Seilhamer J.J."/>
        </authorList>
    </citation>
    <scope>NUCLEOTIDE SEQUENCE</scope>
    <source>
        <strain evidence="12">86</strain>
    </source>
</reference>
<dbReference type="NCBIfam" id="NF011080">
    <property type="entry name" value="PRK14508.1-3"/>
    <property type="match status" value="1"/>
</dbReference>
<comment type="catalytic activity">
    <reaction evidence="1 10">
        <text>Transfers a segment of a (1-&gt;4)-alpha-D-glucan to a new position in an acceptor, which may be glucose or a (1-&gt;4)-alpha-D-glucan.</text>
        <dbReference type="EC" id="2.4.1.25"/>
    </reaction>
</comment>
<dbReference type="InterPro" id="IPR013783">
    <property type="entry name" value="Ig-like_fold"/>
</dbReference>